<dbReference type="GO" id="GO:0140359">
    <property type="term" value="F:ABC-type transporter activity"/>
    <property type="evidence" value="ECO:0007669"/>
    <property type="project" value="InterPro"/>
</dbReference>
<keyword evidence="5" id="KW-0547">Nucleotide-binding</keyword>
<dbReference type="GO" id="GO:0005886">
    <property type="term" value="C:plasma membrane"/>
    <property type="evidence" value="ECO:0007669"/>
    <property type="project" value="UniProtKB-SubCell"/>
</dbReference>
<dbReference type="EMBL" id="LAJE02000105">
    <property type="protein sequence ID" value="OEO31994.1"/>
    <property type="molecule type" value="Genomic_DNA"/>
</dbReference>
<dbReference type="InterPro" id="IPR036640">
    <property type="entry name" value="ABC1_TM_sf"/>
</dbReference>
<keyword evidence="3" id="KW-0813">Transport</keyword>
<evidence type="ECO:0000259" key="11">
    <source>
        <dbReference type="PROSITE" id="PS50929"/>
    </source>
</evidence>
<feature type="transmembrane region" description="Helical" evidence="9">
    <location>
        <begin position="304"/>
        <end position="326"/>
    </location>
</feature>
<feature type="domain" description="ABC transmembrane type-1" evidence="11">
    <location>
        <begin position="76"/>
        <end position="365"/>
    </location>
</feature>
<evidence type="ECO:0000256" key="7">
    <source>
        <dbReference type="ARBA" id="ARBA00022989"/>
    </source>
</evidence>
<dbReference type="SMART" id="SM00382">
    <property type="entry name" value="AAA"/>
    <property type="match status" value="1"/>
</dbReference>
<dbReference type="InterPro" id="IPR003593">
    <property type="entry name" value="AAA+_ATPase"/>
</dbReference>
<name>A0A1E5XTX2_9HYPH</name>
<dbReference type="Pfam" id="PF00664">
    <property type="entry name" value="ABC_membrane"/>
    <property type="match status" value="1"/>
</dbReference>
<dbReference type="InterPro" id="IPR003439">
    <property type="entry name" value="ABC_transporter-like_ATP-bd"/>
</dbReference>
<evidence type="ECO:0000313" key="12">
    <source>
        <dbReference type="EMBL" id="OEO31994.1"/>
    </source>
</evidence>
<evidence type="ECO:0000256" key="5">
    <source>
        <dbReference type="ARBA" id="ARBA00022741"/>
    </source>
</evidence>
<keyword evidence="6 12" id="KW-0067">ATP-binding</keyword>
<comment type="caution">
    <text evidence="12">The sequence shown here is derived from an EMBL/GenBank/DDBJ whole genome shotgun (WGS) entry which is preliminary data.</text>
</comment>
<proteinExistence type="inferred from homology"/>
<evidence type="ECO:0000256" key="2">
    <source>
        <dbReference type="ARBA" id="ARBA00005417"/>
    </source>
</evidence>
<dbReference type="PROSITE" id="PS50929">
    <property type="entry name" value="ABC_TM1F"/>
    <property type="match status" value="1"/>
</dbReference>
<feature type="transmembrane region" description="Helical" evidence="9">
    <location>
        <begin position="71"/>
        <end position="93"/>
    </location>
</feature>
<dbReference type="SUPFAM" id="SSF52540">
    <property type="entry name" value="P-loop containing nucleoside triphosphate hydrolases"/>
    <property type="match status" value="1"/>
</dbReference>
<evidence type="ECO:0000256" key="4">
    <source>
        <dbReference type="ARBA" id="ARBA00022692"/>
    </source>
</evidence>
<accession>A0A1E5XTX2</accession>
<dbReference type="Gene3D" id="3.40.50.300">
    <property type="entry name" value="P-loop containing nucleotide triphosphate hydrolases"/>
    <property type="match status" value="1"/>
</dbReference>
<dbReference type="InterPro" id="IPR027417">
    <property type="entry name" value="P-loop_NTPase"/>
</dbReference>
<comment type="similarity">
    <text evidence="2">Belongs to the ABC transporter superfamily.</text>
</comment>
<dbReference type="SUPFAM" id="SSF90123">
    <property type="entry name" value="ABC transporter transmembrane region"/>
    <property type="match status" value="1"/>
</dbReference>
<organism evidence="12 13">
    <name type="scientific">Devosia insulae DS-56</name>
    <dbReference type="NCBI Taxonomy" id="1116389"/>
    <lineage>
        <taxon>Bacteria</taxon>
        <taxon>Pseudomonadati</taxon>
        <taxon>Pseudomonadota</taxon>
        <taxon>Alphaproteobacteria</taxon>
        <taxon>Hyphomicrobiales</taxon>
        <taxon>Devosiaceae</taxon>
        <taxon>Devosia</taxon>
    </lineage>
</organism>
<evidence type="ECO:0000256" key="9">
    <source>
        <dbReference type="SAM" id="Phobius"/>
    </source>
</evidence>
<keyword evidence="13" id="KW-1185">Reference proteome</keyword>
<reference evidence="12 13" key="1">
    <citation type="journal article" date="2015" name="Genome Announc.">
        <title>Genome Assemblies of Three Soil-Associated Devosia species: D. insulae, D. limi, and D. soli.</title>
        <authorList>
            <person name="Hassan Y.I."/>
            <person name="Lepp D."/>
            <person name="Zhou T."/>
        </authorList>
    </citation>
    <scope>NUCLEOTIDE SEQUENCE [LARGE SCALE GENOMIC DNA]</scope>
    <source>
        <strain evidence="12 13">DS-56</strain>
    </source>
</reference>
<feature type="transmembrane region" description="Helical" evidence="9">
    <location>
        <begin position="222"/>
        <end position="241"/>
    </location>
</feature>
<dbReference type="GO" id="GO:0005524">
    <property type="term" value="F:ATP binding"/>
    <property type="evidence" value="ECO:0007669"/>
    <property type="project" value="UniProtKB-KW"/>
</dbReference>
<dbReference type="PANTHER" id="PTHR24221">
    <property type="entry name" value="ATP-BINDING CASSETTE SUB-FAMILY B"/>
    <property type="match status" value="1"/>
</dbReference>
<feature type="transmembrane region" description="Helical" evidence="9">
    <location>
        <begin position="113"/>
        <end position="135"/>
    </location>
</feature>
<dbReference type="PROSITE" id="PS50893">
    <property type="entry name" value="ABC_TRANSPORTER_2"/>
    <property type="match status" value="1"/>
</dbReference>
<gene>
    <name evidence="12" type="ORF">VW23_013660</name>
</gene>
<dbReference type="InterPro" id="IPR017871">
    <property type="entry name" value="ABC_transporter-like_CS"/>
</dbReference>
<dbReference type="Pfam" id="PF00005">
    <property type="entry name" value="ABC_tran"/>
    <property type="match status" value="1"/>
</dbReference>
<dbReference type="PANTHER" id="PTHR24221:SF203">
    <property type="entry name" value="ATP-BINDING_PERMEASE FUSION ABC TRANSPORTER-RELATED"/>
    <property type="match status" value="1"/>
</dbReference>
<dbReference type="Proteomes" id="UP000095463">
    <property type="component" value="Unassembled WGS sequence"/>
</dbReference>
<feature type="domain" description="ABC transporter" evidence="10">
    <location>
        <begin position="399"/>
        <end position="638"/>
    </location>
</feature>
<comment type="subcellular location">
    <subcellularLocation>
        <location evidence="1">Cell membrane</location>
        <topology evidence="1">Multi-pass membrane protein</topology>
    </subcellularLocation>
</comment>
<keyword evidence="8 9" id="KW-0472">Membrane</keyword>
<protein>
    <submittedName>
        <fullName evidence="12">Multidrug ABC transporter ATP-binding protein</fullName>
    </submittedName>
</protein>
<dbReference type="FunFam" id="3.40.50.300:FF:000287">
    <property type="entry name" value="Multidrug ABC transporter ATP-binding protein"/>
    <property type="match status" value="1"/>
</dbReference>
<dbReference type="InterPro" id="IPR039421">
    <property type="entry name" value="Type_1_exporter"/>
</dbReference>
<dbReference type="InterPro" id="IPR011527">
    <property type="entry name" value="ABC1_TM_dom"/>
</dbReference>
<evidence type="ECO:0000313" key="13">
    <source>
        <dbReference type="Proteomes" id="UP000095463"/>
    </source>
</evidence>
<keyword evidence="4 9" id="KW-0812">Transmembrane</keyword>
<evidence type="ECO:0000259" key="10">
    <source>
        <dbReference type="PROSITE" id="PS50893"/>
    </source>
</evidence>
<evidence type="ECO:0000256" key="3">
    <source>
        <dbReference type="ARBA" id="ARBA00022448"/>
    </source>
</evidence>
<dbReference type="GO" id="GO:0034040">
    <property type="term" value="F:ATPase-coupled lipid transmembrane transporter activity"/>
    <property type="evidence" value="ECO:0007669"/>
    <property type="project" value="TreeGrafter"/>
</dbReference>
<evidence type="ECO:0000256" key="8">
    <source>
        <dbReference type="ARBA" id="ARBA00023136"/>
    </source>
</evidence>
<feature type="transmembrane region" description="Helical" evidence="9">
    <location>
        <begin position="332"/>
        <end position="350"/>
    </location>
</feature>
<feature type="transmembrane region" description="Helical" evidence="9">
    <location>
        <begin position="193"/>
        <end position="216"/>
    </location>
</feature>
<sequence length="650" mass="70681">MIGDSVTLPRFHVPFVRTQAIEGSTRTPMKLLEPIHRFFERWTDPFGKSGDLQPPAVTWRFFWFYIAQAKLAFASLLVLGGLVALVEAALFYYVGRIVDILDSSSQAEGWAGLIAGFGPELIWMLVVTLGVRFIITWLSATVEEQTVNLGFYNLVRWQAYAHVIRQNLTFFQNDFAGSIASKVWQSGGAVGDFMVSLLQVVWFIGIYTVTTVVLVGQLDWRLAAAVLLWVAAFAGLARYYVPRMRKYSAGAAEQASVLTGRIVDSFSNIQTLKLFGTAEADDKFVKSGFESFIAAMTKLARTLVGVRTAMGMLSGVAIAGIAALSVHLWTEGLVSVGGVAFTTGLVLRLYNLLGRLMNQLNGLMRNYGTAQNSAELIARPLGLIDAPDAKPLRVTEAAISFDHVSFKYDNALPVIDDLQLQIKAGERVGLIGRSGAGKSTIVNLLLRFYDVQGGTISIDGQDIAHVTQESLRANIGVVTQDTSLLHRSIRANLTYGRPDATDDEMFAAAASAEADDFIEQLIDQKGRTAYDAFVGERGVKLSGGQRQRVAIARVLLKNAPILVLDEATSALDSEVEAAIQSQLKTLMQGKTVLAIAHRLSTIAEMDRLIVLEAGRIVEQGTHAELLAAGGHYATLWARQSGGFLDLKAAE</sequence>
<dbReference type="GO" id="GO:0016887">
    <property type="term" value="F:ATP hydrolysis activity"/>
    <property type="evidence" value="ECO:0007669"/>
    <property type="project" value="InterPro"/>
</dbReference>
<dbReference type="AlphaFoldDB" id="A0A1E5XTX2"/>
<evidence type="ECO:0000256" key="1">
    <source>
        <dbReference type="ARBA" id="ARBA00004651"/>
    </source>
</evidence>
<evidence type="ECO:0000256" key="6">
    <source>
        <dbReference type="ARBA" id="ARBA00022840"/>
    </source>
</evidence>
<keyword evidence="7 9" id="KW-1133">Transmembrane helix</keyword>
<dbReference type="PROSITE" id="PS00211">
    <property type="entry name" value="ABC_TRANSPORTER_1"/>
    <property type="match status" value="1"/>
</dbReference>
<dbReference type="Gene3D" id="1.20.1560.10">
    <property type="entry name" value="ABC transporter type 1, transmembrane domain"/>
    <property type="match status" value="1"/>
</dbReference>